<keyword evidence="4" id="KW-1185">Reference proteome</keyword>
<dbReference type="InterPro" id="IPR017599">
    <property type="entry name" value="DNA_S_DndD"/>
</dbReference>
<dbReference type="AlphaFoldDB" id="A0A4Z0PE85"/>
<feature type="domain" description="Rad50/SbcC-type AAA" evidence="2">
    <location>
        <begin position="6"/>
        <end position="240"/>
    </location>
</feature>
<name>A0A4Z0PE85_9BACT</name>
<dbReference type="PANTHER" id="PTHR32114:SF2">
    <property type="entry name" value="ABC TRANSPORTER ABCH.3"/>
    <property type="match status" value="1"/>
</dbReference>
<gene>
    <name evidence="3" type="primary">dndD</name>
    <name evidence="3" type="ORF">EU556_03800</name>
</gene>
<evidence type="ECO:0000256" key="1">
    <source>
        <dbReference type="SAM" id="Coils"/>
    </source>
</evidence>
<dbReference type="NCBIfam" id="TIGR03185">
    <property type="entry name" value="DNA_S_dndD"/>
    <property type="match status" value="1"/>
</dbReference>
<proteinExistence type="predicted"/>
<dbReference type="PANTHER" id="PTHR32114">
    <property type="entry name" value="ABC TRANSPORTER ABCH.3"/>
    <property type="match status" value="1"/>
</dbReference>
<evidence type="ECO:0000313" key="4">
    <source>
        <dbReference type="Proteomes" id="UP000298337"/>
    </source>
</evidence>
<evidence type="ECO:0000259" key="2">
    <source>
        <dbReference type="Pfam" id="PF13476"/>
    </source>
</evidence>
<dbReference type="SUPFAM" id="SSF52540">
    <property type="entry name" value="P-loop containing nucleoside triphosphate hydrolases"/>
    <property type="match status" value="1"/>
</dbReference>
<dbReference type="InterPro" id="IPR027417">
    <property type="entry name" value="P-loop_NTPase"/>
</dbReference>
<dbReference type="Pfam" id="PF13476">
    <property type="entry name" value="AAA_23"/>
    <property type="match status" value="1"/>
</dbReference>
<dbReference type="RefSeq" id="WP_135431162.1">
    <property type="nucleotide sequence ID" value="NZ_SRLA01000001.1"/>
</dbReference>
<protein>
    <submittedName>
        <fullName evidence="3">DNA sulfur modification protein DndD</fullName>
    </submittedName>
</protein>
<comment type="caution">
    <text evidence="3">The sequence shown here is derived from an EMBL/GenBank/DDBJ whole genome shotgun (WGS) entry which is preliminary data.</text>
</comment>
<dbReference type="Gene3D" id="3.40.50.300">
    <property type="entry name" value="P-loop containing nucleotide triphosphate hydrolases"/>
    <property type="match status" value="1"/>
</dbReference>
<dbReference type="InterPro" id="IPR038729">
    <property type="entry name" value="Rad50/SbcC_AAA"/>
</dbReference>
<feature type="coiled-coil region" evidence="1">
    <location>
        <begin position="203"/>
        <end position="271"/>
    </location>
</feature>
<dbReference type="Proteomes" id="UP000298337">
    <property type="component" value="Unassembled WGS sequence"/>
</dbReference>
<feature type="coiled-coil region" evidence="1">
    <location>
        <begin position="487"/>
        <end position="518"/>
    </location>
</feature>
<dbReference type="EMBL" id="SRLA01000001">
    <property type="protein sequence ID" value="TGE09959.1"/>
    <property type="molecule type" value="Genomic_DNA"/>
</dbReference>
<dbReference type="GO" id="GO:0006302">
    <property type="term" value="P:double-strand break repair"/>
    <property type="evidence" value="ECO:0007669"/>
    <property type="project" value="InterPro"/>
</dbReference>
<accession>A0A4Z0PE85</accession>
<dbReference type="GO" id="GO:0016887">
    <property type="term" value="F:ATP hydrolysis activity"/>
    <property type="evidence" value="ECO:0007669"/>
    <property type="project" value="InterPro"/>
</dbReference>
<keyword evidence="1" id="KW-0175">Coiled coil</keyword>
<evidence type="ECO:0000313" key="3">
    <source>
        <dbReference type="EMBL" id="TGE09959.1"/>
    </source>
</evidence>
<sequence>MIIKQVELENFRIYRGRNTVDLSPKDGQNIYVVSGKNGFGKTTFLMSLVWCLYGRQMQEVDELYEREIKEKGGYTKYIVTSLNRQAKADDDTSFSVKLTITNAIIPALTCGEISIKRTYNTRTATEDLEILIDGFENELIKGLGDEKTRGEENFIRDYLLPIEIAKFFFFDAEKIVSLAEVNTPEQRKKLSRAYSEILGIKKYEDAKAEIEETQLRIRARTANAKEKELINNLNNDITNLRLAIGDSNQQILDLKDQRTQLKFESDEIQNKLIRVGNLITLEELEALRASGSELEGRLSGIQSDLSKSYELVPFAIAANKLSEAASQVKIEAEFKEAKFRQENAVNVEDKLLDELSEEIDQCGKVVAGSIRDFYNTTFRKLIRRHLATEGPTFPEDFKLLHDLTESERAQMQTLIDNLRLSFRQEFKRLHFEYNQTRNDLGQIKRRIADAESLSEDAVVKADRQRKKEVDDEIDYLGEQIGGLEQSIATHQLSIVNKEKQLDELRKKLRASAQDLEKDALTEALSKRLRDYITLYKERKKESLAKQIHKGLKMLMHKKGFVHSVKVHIIGGDIEIDLYNKRGEVILKEGLSKGEQQLYATALLYGLVEESDFDFPIFIDSPMQKFDDQHAENIVRHFYPSIADQVILFPLINKEMSAREYDMLLPNVARSYLIVNQDADQSGFEEVAPDNLFARYSNLYHSSN</sequence>
<dbReference type="OrthoDB" id="9795626at2"/>
<organism evidence="3 4">
    <name type="scientific">Hymenobacter fodinae</name>
    <dbReference type="NCBI Taxonomy" id="2510796"/>
    <lineage>
        <taxon>Bacteria</taxon>
        <taxon>Pseudomonadati</taxon>
        <taxon>Bacteroidota</taxon>
        <taxon>Cytophagia</taxon>
        <taxon>Cytophagales</taxon>
        <taxon>Hymenobacteraceae</taxon>
        <taxon>Hymenobacter</taxon>
    </lineage>
</organism>
<reference evidence="3 4" key="1">
    <citation type="submission" date="2019-04" db="EMBL/GenBank/DDBJ databases">
        <authorList>
            <person name="Feng G."/>
            <person name="Zhang J."/>
            <person name="Zhu H."/>
        </authorList>
    </citation>
    <scope>NUCLEOTIDE SEQUENCE [LARGE SCALE GENOMIC DNA]</scope>
    <source>
        <strain evidence="3 4">92R-1</strain>
    </source>
</reference>